<keyword evidence="1" id="KW-0472">Membrane</keyword>
<dbReference type="EMBL" id="PDLK01000002">
    <property type="protein sequence ID" value="PHH03589.1"/>
    <property type="molecule type" value="Genomic_DNA"/>
</dbReference>
<keyword evidence="1" id="KW-1133">Transmembrane helix</keyword>
<accession>A0A4U9HQ03</accession>
<dbReference type="AlphaFoldDB" id="A0A4U9HQ03"/>
<evidence type="ECO:0000313" key="2">
    <source>
        <dbReference type="EMBL" id="PHH03589.1"/>
    </source>
</evidence>
<evidence type="ECO:0000313" key="5">
    <source>
        <dbReference type="Proteomes" id="UP000310719"/>
    </source>
</evidence>
<protein>
    <submittedName>
        <fullName evidence="3">Uncharacterized protein</fullName>
    </submittedName>
</protein>
<dbReference type="Proteomes" id="UP000310719">
    <property type="component" value="Chromosome"/>
</dbReference>
<proteinExistence type="predicted"/>
<reference evidence="2" key="1">
    <citation type="submission" date="2017-09" db="EMBL/GenBank/DDBJ databases">
        <title>FDA dAtabase for Regulatory Grade micrObial Sequences (FDA-ARGOS): Supporting development and validation of Infectious Disease Dx tests.</title>
        <authorList>
            <person name="Minogue T."/>
            <person name="Wolcott M."/>
            <person name="Wasieloski L."/>
            <person name="Aguilar W."/>
            <person name="Moore D."/>
            <person name="Tallon L.J."/>
            <person name="Sadzewicz L."/>
            <person name="Ott S."/>
            <person name="Zhao X."/>
            <person name="Nagaraj S."/>
            <person name="Vavikolanu K."/>
            <person name="Aluvathingal J."/>
            <person name="Nadendla S."/>
            <person name="Sichtig H."/>
        </authorList>
    </citation>
    <scope>NUCLEOTIDE SEQUENCE</scope>
    <source>
        <strain evidence="2">FDAARGOS_404</strain>
    </source>
</reference>
<gene>
    <name evidence="2" type="ORF">CRX53_06185</name>
    <name evidence="3" type="ORF">NCTC13032_02453</name>
</gene>
<feature type="transmembrane region" description="Helical" evidence="1">
    <location>
        <begin position="53"/>
        <end position="71"/>
    </location>
</feature>
<reference evidence="3 5" key="3">
    <citation type="submission" date="2019-05" db="EMBL/GenBank/DDBJ databases">
        <authorList>
            <consortium name="Pathogen Informatics"/>
        </authorList>
    </citation>
    <scope>NUCLEOTIDE SEQUENCE [LARGE SCALE GENOMIC DNA]</scope>
    <source>
        <strain evidence="3 5">NCTC13032</strain>
    </source>
</reference>
<evidence type="ECO:0000256" key="1">
    <source>
        <dbReference type="SAM" id="Phobius"/>
    </source>
</evidence>
<feature type="transmembrane region" description="Helical" evidence="1">
    <location>
        <begin position="28"/>
        <end position="47"/>
    </location>
</feature>
<keyword evidence="1" id="KW-0812">Transmembrane</keyword>
<name>A0A4U9HQ03_9ENTR</name>
<evidence type="ECO:0000313" key="3">
    <source>
        <dbReference type="EMBL" id="VTP66284.1"/>
    </source>
</evidence>
<evidence type="ECO:0000313" key="4">
    <source>
        <dbReference type="Proteomes" id="UP000222768"/>
    </source>
</evidence>
<dbReference type="Proteomes" id="UP000222768">
    <property type="component" value="Unassembled WGS sequence"/>
</dbReference>
<dbReference type="EMBL" id="LR590464">
    <property type="protein sequence ID" value="VTP66284.1"/>
    <property type="molecule type" value="Genomic_DNA"/>
</dbReference>
<sequence>MFNLISDFLRRCIKRFFISIKDDCINDIIGYGVVFIIMIISISVSALVNNNKVAFIIIVLMIVIIFSLVFFHKGKK</sequence>
<reference evidence="4" key="2">
    <citation type="submission" date="2017-09" db="EMBL/GenBank/DDBJ databases">
        <title>FDA dAtabase for Regulatory Grade micrObial Sequences (FDA-ARGOS): Supporting development and validation of Infectious Disease Dx tests.</title>
        <authorList>
            <person name="Minogue T."/>
            <person name="Wolcott M."/>
            <person name="Wasieloski L."/>
            <person name="Aguilar W."/>
            <person name="Moore D."/>
            <person name="Tallon L."/>
            <person name="Sadzewicz L."/>
            <person name="Ott S."/>
            <person name="Zhao X."/>
            <person name="Nagaraj S."/>
            <person name="Vavikolanu K."/>
            <person name="Aluvathingal J."/>
            <person name="Nadendla S."/>
            <person name="Sichtig H."/>
        </authorList>
    </citation>
    <scope>NUCLEOTIDE SEQUENCE [LARGE SCALE GENOMIC DNA]</scope>
    <source>
        <strain evidence="4">FDAARGOS_404</strain>
    </source>
</reference>
<organism evidence="3 5">
    <name type="scientific">Leclercia adecarboxylata</name>
    <dbReference type="NCBI Taxonomy" id="83655"/>
    <lineage>
        <taxon>Bacteria</taxon>
        <taxon>Pseudomonadati</taxon>
        <taxon>Pseudomonadota</taxon>
        <taxon>Gammaproteobacteria</taxon>
        <taxon>Enterobacterales</taxon>
        <taxon>Enterobacteriaceae</taxon>
        <taxon>Leclercia</taxon>
    </lineage>
</organism>